<comment type="caution">
    <text evidence="1">The sequence shown here is derived from an EMBL/GenBank/DDBJ whole genome shotgun (WGS) entry which is preliminary data.</text>
</comment>
<evidence type="ECO:0000313" key="2">
    <source>
        <dbReference type="Proteomes" id="UP001336020"/>
    </source>
</evidence>
<evidence type="ECO:0008006" key="3">
    <source>
        <dbReference type="Google" id="ProtNLM"/>
    </source>
</evidence>
<organism evidence="1 2">
    <name type="scientific">Rhodococcus artemisiae</name>
    <dbReference type="NCBI Taxonomy" id="714159"/>
    <lineage>
        <taxon>Bacteria</taxon>
        <taxon>Bacillati</taxon>
        <taxon>Actinomycetota</taxon>
        <taxon>Actinomycetes</taxon>
        <taxon>Mycobacteriales</taxon>
        <taxon>Nocardiaceae</taxon>
        <taxon>Rhodococcus</taxon>
    </lineage>
</organism>
<keyword evidence="2" id="KW-1185">Reference proteome</keyword>
<gene>
    <name evidence="1" type="ORF">Q7514_28275</name>
</gene>
<protein>
    <recommendedName>
        <fullName evidence="3">CHAD domain-containing protein</fullName>
    </recommendedName>
</protein>
<dbReference type="RefSeq" id="WP_330136587.1">
    <property type="nucleotide sequence ID" value="NZ_JAUTXY010000018.1"/>
</dbReference>
<proteinExistence type="predicted"/>
<name>A0ABU7LIN6_9NOCA</name>
<dbReference type="Proteomes" id="UP001336020">
    <property type="component" value="Unassembled WGS sequence"/>
</dbReference>
<accession>A0ABU7LIN6</accession>
<evidence type="ECO:0000313" key="1">
    <source>
        <dbReference type="EMBL" id="MEE2061427.1"/>
    </source>
</evidence>
<sequence length="394" mass="43596">MTEPDRSRVPVEFATRLERRERIAAQVRRWCEQCRIDGHHDPLSDDAAIAIATGYLDEPARSVLAARRGLARRIPDVGGFGELRRLTDERERFAARAAAQRPGVSRLMLEHRAGEIDKRIRSARQSIVHSPAHYAQGVRAVRRERRDGIHLELEQREALFRALQRTPAPMPVAAVDRARDTVLGIASDRVGRWSERTPVADAGRRAAEVLARQAPSEADRFVDRYDTLLFLAGTLFDRIDSSPAWHSEYLTVQRSQLNLTDELIQIATDAIALRGLRAELDDAISTAPAARAGLESRIAALDPVWEQLLDRVAALARIGELLRYADGRMAMVDVAQRAASLDERIDDLIGRSGARELSTDNTNFVGDQFGGAAESIGVLQSALLGDIAELTAKD</sequence>
<dbReference type="EMBL" id="JAUTXY010000018">
    <property type="protein sequence ID" value="MEE2061427.1"/>
    <property type="molecule type" value="Genomic_DNA"/>
</dbReference>
<reference evidence="1 2" key="1">
    <citation type="submission" date="2023-07" db="EMBL/GenBank/DDBJ databases">
        <authorList>
            <person name="Girao M."/>
            <person name="Carvalho M.F."/>
        </authorList>
    </citation>
    <scope>NUCLEOTIDE SEQUENCE [LARGE SCALE GENOMIC DNA]</scope>
    <source>
        <strain evidence="1 2">YIM65754</strain>
    </source>
</reference>